<evidence type="ECO:0000256" key="3">
    <source>
        <dbReference type="ARBA" id="ARBA00022461"/>
    </source>
</evidence>
<gene>
    <name evidence="13" type="ORF">EB796_008305</name>
</gene>
<accession>A0A7J7K5B7</accession>
<organism evidence="13 14">
    <name type="scientific">Bugula neritina</name>
    <name type="common">Brown bryozoan</name>
    <name type="synonym">Sertularia neritina</name>
    <dbReference type="NCBI Taxonomy" id="10212"/>
    <lineage>
        <taxon>Eukaryota</taxon>
        <taxon>Metazoa</taxon>
        <taxon>Spiralia</taxon>
        <taxon>Lophotrochozoa</taxon>
        <taxon>Bryozoa</taxon>
        <taxon>Gymnolaemata</taxon>
        <taxon>Cheilostomatida</taxon>
        <taxon>Flustrina</taxon>
        <taxon>Buguloidea</taxon>
        <taxon>Bugulidae</taxon>
        <taxon>Bugula</taxon>
    </lineage>
</organism>
<dbReference type="PRINTS" id="PR01078">
    <property type="entry name" value="AMINACHANNEL"/>
</dbReference>
<dbReference type="GO" id="GO:0015280">
    <property type="term" value="F:ligand-gated sodium channel activity"/>
    <property type="evidence" value="ECO:0007669"/>
    <property type="project" value="TreeGrafter"/>
</dbReference>
<name>A0A7J7K5B7_BUGNE</name>
<dbReference type="Proteomes" id="UP000593567">
    <property type="component" value="Unassembled WGS sequence"/>
</dbReference>
<evidence type="ECO:0000256" key="1">
    <source>
        <dbReference type="ARBA" id="ARBA00004141"/>
    </source>
</evidence>
<comment type="similarity">
    <text evidence="11">Belongs to the amiloride-sensitive sodium channel (TC 1.A.6) family.</text>
</comment>
<dbReference type="PANTHER" id="PTHR11690">
    <property type="entry name" value="AMILORIDE-SENSITIVE SODIUM CHANNEL-RELATED"/>
    <property type="match status" value="1"/>
</dbReference>
<dbReference type="Gene3D" id="1.10.287.770">
    <property type="entry name" value="YojJ-like"/>
    <property type="match status" value="1"/>
</dbReference>
<feature type="transmembrane region" description="Helical" evidence="12">
    <location>
        <begin position="80"/>
        <end position="101"/>
    </location>
</feature>
<dbReference type="GO" id="GO:0005886">
    <property type="term" value="C:plasma membrane"/>
    <property type="evidence" value="ECO:0007669"/>
    <property type="project" value="TreeGrafter"/>
</dbReference>
<keyword evidence="4 11" id="KW-0812">Transmembrane</keyword>
<evidence type="ECO:0000256" key="4">
    <source>
        <dbReference type="ARBA" id="ARBA00022692"/>
    </source>
</evidence>
<sequence>MLYSTTIPTRITALKGDLYQYSNYYMRGLCLNVAFAAIHYKLVSHQTEAAPEGTWEDFTQESSMHGIRFMKRDVSIIRRIIWVMLILGSITYFSFAAHGFLDALIKRSVKTSLKVKTSRNLTFPVVTICSNNLLRSSILQDKELLYNEEEIETFKILLGDMYVFANAHPERSSYSYNWSSEFLTRVTNENASMVIQKFYDYAPPLEKMLVRCMCFQFNQKGDYISYSAGSSRGLRFTLNSMVDEYFIGPHAVSEGFAVALHGVNQQPLLSHLSYKCATGFQTEIMVTKQMISRVPPPADDGQSNCFDTKKVPNPLLLYPEYSISGCIVECKVWHILSRCQCQYFLQPRVEGERLCNIKELLLCAIPALIEFEVEPHVLSACKCNSTCEGEAYAVSLSSTKFPSDHYLQNLLPLGAKTDYIVRNYAAINIYYSQLSYESLEEKIAYTGNDAISNLGGTLGVCLGASLLTILEFLEFTLLKLITKATKVLKRRVNPMER</sequence>
<evidence type="ECO:0000256" key="10">
    <source>
        <dbReference type="ARBA" id="ARBA00023303"/>
    </source>
</evidence>
<protein>
    <submittedName>
        <fullName evidence="13">ASIC1</fullName>
    </submittedName>
</protein>
<comment type="caution">
    <text evidence="13">The sequence shown here is derived from an EMBL/GenBank/DDBJ whole genome shotgun (WGS) entry which is preliminary data.</text>
</comment>
<dbReference type="Gene3D" id="1.10.287.820">
    <property type="entry name" value="Acid-sensing ion channel domain"/>
    <property type="match status" value="1"/>
</dbReference>
<evidence type="ECO:0000256" key="2">
    <source>
        <dbReference type="ARBA" id="ARBA00022448"/>
    </source>
</evidence>
<evidence type="ECO:0000256" key="11">
    <source>
        <dbReference type="RuleBase" id="RU000679"/>
    </source>
</evidence>
<evidence type="ECO:0000256" key="5">
    <source>
        <dbReference type="ARBA" id="ARBA00022989"/>
    </source>
</evidence>
<evidence type="ECO:0000256" key="12">
    <source>
        <dbReference type="SAM" id="Phobius"/>
    </source>
</evidence>
<keyword evidence="5 12" id="KW-1133">Transmembrane helix</keyword>
<dbReference type="InterPro" id="IPR001873">
    <property type="entry name" value="ENaC"/>
</dbReference>
<evidence type="ECO:0000256" key="7">
    <source>
        <dbReference type="ARBA" id="ARBA00023065"/>
    </source>
</evidence>
<evidence type="ECO:0000256" key="8">
    <source>
        <dbReference type="ARBA" id="ARBA00023136"/>
    </source>
</evidence>
<evidence type="ECO:0000313" key="14">
    <source>
        <dbReference type="Proteomes" id="UP000593567"/>
    </source>
</evidence>
<keyword evidence="3 11" id="KW-0894">Sodium channel</keyword>
<evidence type="ECO:0000256" key="6">
    <source>
        <dbReference type="ARBA" id="ARBA00023053"/>
    </source>
</evidence>
<evidence type="ECO:0000313" key="13">
    <source>
        <dbReference type="EMBL" id="KAF6033383.1"/>
    </source>
</evidence>
<dbReference type="OrthoDB" id="8065060at2759"/>
<dbReference type="EMBL" id="VXIV02001356">
    <property type="protein sequence ID" value="KAF6033383.1"/>
    <property type="molecule type" value="Genomic_DNA"/>
</dbReference>
<keyword evidence="9 11" id="KW-0739">Sodium transport</keyword>
<keyword evidence="8 12" id="KW-0472">Membrane</keyword>
<keyword evidence="7 11" id="KW-0406">Ion transport</keyword>
<comment type="subcellular location">
    <subcellularLocation>
        <location evidence="1">Membrane</location>
        <topology evidence="1">Multi-pass membrane protein</topology>
    </subcellularLocation>
</comment>
<keyword evidence="14" id="KW-1185">Reference proteome</keyword>
<dbReference type="PROSITE" id="PS01206">
    <property type="entry name" value="ASC"/>
    <property type="match status" value="1"/>
</dbReference>
<dbReference type="Pfam" id="PF00858">
    <property type="entry name" value="ASC"/>
    <property type="match status" value="1"/>
</dbReference>
<evidence type="ECO:0000256" key="9">
    <source>
        <dbReference type="ARBA" id="ARBA00023201"/>
    </source>
</evidence>
<proteinExistence type="inferred from homology"/>
<reference evidence="13" key="1">
    <citation type="submission" date="2020-06" db="EMBL/GenBank/DDBJ databases">
        <title>Draft genome of Bugula neritina, a colonial animal packing powerful symbionts and potential medicines.</title>
        <authorList>
            <person name="Rayko M."/>
        </authorList>
    </citation>
    <scope>NUCLEOTIDE SEQUENCE [LARGE SCALE GENOMIC DNA]</scope>
    <source>
        <strain evidence="13">Kwan_BN1</strain>
    </source>
</reference>
<keyword evidence="10 11" id="KW-0407">Ion channel</keyword>
<dbReference type="AlphaFoldDB" id="A0A7J7K5B7"/>
<dbReference type="InterPro" id="IPR020903">
    <property type="entry name" value="ENaC_CS"/>
</dbReference>
<keyword evidence="2 11" id="KW-0813">Transport</keyword>
<keyword evidence="6" id="KW-0915">Sodium</keyword>